<organism evidence="2 3">
    <name type="scientific">Paraphaeosphaeria minitans</name>
    <dbReference type="NCBI Taxonomy" id="565426"/>
    <lineage>
        <taxon>Eukaryota</taxon>
        <taxon>Fungi</taxon>
        <taxon>Dikarya</taxon>
        <taxon>Ascomycota</taxon>
        <taxon>Pezizomycotina</taxon>
        <taxon>Dothideomycetes</taxon>
        <taxon>Pleosporomycetidae</taxon>
        <taxon>Pleosporales</taxon>
        <taxon>Massarineae</taxon>
        <taxon>Didymosphaeriaceae</taxon>
        <taxon>Paraphaeosphaeria</taxon>
    </lineage>
</organism>
<protein>
    <recommendedName>
        <fullName evidence="4">RNA polymerase I-specific transcription initiation factor rrn11</fullName>
    </recommendedName>
</protein>
<dbReference type="GO" id="GO:0017025">
    <property type="term" value="F:TBP-class protein binding"/>
    <property type="evidence" value="ECO:0007669"/>
    <property type="project" value="TreeGrafter"/>
</dbReference>
<comment type="caution">
    <text evidence="2">The sequence shown here is derived from an EMBL/GenBank/DDBJ whole genome shotgun (WGS) entry which is preliminary data.</text>
</comment>
<proteinExistence type="predicted"/>
<feature type="compositionally biased region" description="Acidic residues" evidence="1">
    <location>
        <begin position="324"/>
        <end position="344"/>
    </location>
</feature>
<evidence type="ECO:0008006" key="4">
    <source>
        <dbReference type="Google" id="ProtNLM"/>
    </source>
</evidence>
<dbReference type="EMBL" id="WJXW01000007">
    <property type="protein sequence ID" value="KAF9734711.1"/>
    <property type="molecule type" value="Genomic_DNA"/>
</dbReference>
<dbReference type="AlphaFoldDB" id="A0A9P6KQD2"/>
<keyword evidence="3" id="KW-1185">Reference proteome</keyword>
<dbReference type="GO" id="GO:0001164">
    <property type="term" value="F:RNA polymerase I core promoter sequence-specific DNA binding"/>
    <property type="evidence" value="ECO:0007669"/>
    <property type="project" value="InterPro"/>
</dbReference>
<feature type="region of interest" description="Disordered" evidence="1">
    <location>
        <begin position="1"/>
        <end position="88"/>
    </location>
</feature>
<dbReference type="InterPro" id="IPR053029">
    <property type="entry name" value="RNA_pol_I-specific_init_factor"/>
</dbReference>
<evidence type="ECO:0000313" key="2">
    <source>
        <dbReference type="EMBL" id="KAF9734711.1"/>
    </source>
</evidence>
<evidence type="ECO:0000256" key="1">
    <source>
        <dbReference type="SAM" id="MobiDB-lite"/>
    </source>
</evidence>
<dbReference type="OrthoDB" id="2159786at2759"/>
<dbReference type="GO" id="GO:0001181">
    <property type="term" value="F:RNA polymerase I general transcription initiation factor activity"/>
    <property type="evidence" value="ECO:0007669"/>
    <property type="project" value="InterPro"/>
</dbReference>
<name>A0A9P6KQD2_9PLEO</name>
<dbReference type="Proteomes" id="UP000756921">
    <property type="component" value="Unassembled WGS sequence"/>
</dbReference>
<dbReference type="GO" id="GO:0042790">
    <property type="term" value="P:nucleolar large rRNA transcription by RNA polymerase I"/>
    <property type="evidence" value="ECO:0007669"/>
    <property type="project" value="TreeGrafter"/>
</dbReference>
<sequence length="402" mass="45656">MHHFATPLRPAQQTKSSQIRNDDGAGPQDELADGVTDSPQPGIQSAPLYNRWEREQRRVAGLSSADDAFRVPAPPFPHAPPREPRPRFTSARVQQELAGLSPAIQLQTASSKDELVRSKAVTPALRTSHLNVLSTLMHRCLLEGDYRRASRAWGMILRTQIHGTPIEPRYNGLWGLGAELLLRRKIGNEQDTPPSDEYQYSEDGFQLAKDYYERLILQYPVRNFQPQAIDATTFYPPLFSVWIMQVLERSRRERRRLKDDDAPTSEDRRKMQQEELAGAREICRRLEDLVQSPPYDKNAQLLVLRGHVGLWVSDLLLGKTVTLEPDDESDYGSDSDEEEDEVDPVEISTKRAEGIQQVQEAKSFFEQALTFEKDASNMSTSNLGKELRDVTRRLAELNNSHG</sequence>
<reference evidence="2" key="1">
    <citation type="journal article" date="2020" name="Mol. Plant Microbe Interact.">
        <title>Genome Sequence of the Biocontrol Agent Coniothyrium minitans strain Conio (IMI 134523).</title>
        <authorList>
            <person name="Patel D."/>
            <person name="Shittu T.A."/>
            <person name="Baroncelli R."/>
            <person name="Muthumeenakshi S."/>
            <person name="Osborne T.H."/>
            <person name="Janganan T.K."/>
            <person name="Sreenivasaprasad S."/>
        </authorList>
    </citation>
    <scope>NUCLEOTIDE SEQUENCE</scope>
    <source>
        <strain evidence="2">Conio</strain>
    </source>
</reference>
<dbReference type="PANTHER" id="PTHR28244:SF1">
    <property type="entry name" value="RNA POLYMERASE I-SPECIFIC TRANSCRIPTION INITIATION FACTOR RRN11"/>
    <property type="match status" value="1"/>
</dbReference>
<dbReference type="GO" id="GO:0070860">
    <property type="term" value="C:RNA polymerase I core factor complex"/>
    <property type="evidence" value="ECO:0007669"/>
    <property type="project" value="TreeGrafter"/>
</dbReference>
<evidence type="ECO:0000313" key="3">
    <source>
        <dbReference type="Proteomes" id="UP000756921"/>
    </source>
</evidence>
<gene>
    <name evidence="2" type="ORF">PMIN01_07614</name>
</gene>
<feature type="region of interest" description="Disordered" evidence="1">
    <location>
        <begin position="323"/>
        <end position="347"/>
    </location>
</feature>
<accession>A0A9P6KQD2</accession>
<dbReference type="InterPro" id="IPR007224">
    <property type="entry name" value="TIF_Rrn11"/>
</dbReference>
<dbReference type="Pfam" id="PF04090">
    <property type="entry name" value="Rrn11"/>
    <property type="match status" value="1"/>
</dbReference>
<dbReference type="PANTHER" id="PTHR28244">
    <property type="entry name" value="RNA POLYMERASE I-SPECIFIC TRANSCRIPTION INITIATION FACTOR RRN11"/>
    <property type="match status" value="1"/>
</dbReference>
<feature type="region of interest" description="Disordered" evidence="1">
    <location>
        <begin position="253"/>
        <end position="273"/>
    </location>
</feature>